<feature type="signal peptide" evidence="5">
    <location>
        <begin position="1"/>
        <end position="24"/>
    </location>
</feature>
<gene>
    <name evidence="7" type="ORF">LVJ83_11135</name>
</gene>
<feature type="domain" description="VENN motif-containing" evidence="6">
    <location>
        <begin position="1"/>
        <end position="45"/>
    </location>
</feature>
<proteinExistence type="predicted"/>
<keyword evidence="8" id="KW-1185">Reference proteome</keyword>
<keyword evidence="4" id="KW-0843">Virulence</keyword>
<comment type="subcellular location">
    <subcellularLocation>
        <location evidence="1">Target cell</location>
        <location evidence="1">Target cell cytoplasm</location>
    </subcellularLocation>
</comment>
<keyword evidence="5" id="KW-0732">Signal</keyword>
<evidence type="ECO:0000256" key="4">
    <source>
        <dbReference type="ARBA" id="ARBA00023026"/>
    </source>
</evidence>
<sequence>MNAAEEAKLLAISKVAAASAAALAGGDANTAANIAETAVRNNYLTTYKMKEIESCLKGITCKTQQEQNTALRNAETLSKALDKEVHNLCTTNPLGDACRNSVNSMMQYLALDSAWVYMKKDAIRVSKNIFNYLYNTSGANNRFVKYFNTIDNRANFFAASNLYEKHIGSKVKWF</sequence>
<dbReference type="RefSeq" id="WP_244784656.1">
    <property type="nucleotide sequence ID" value="NZ_CP091508.1"/>
</dbReference>
<reference evidence="7 8" key="1">
    <citation type="journal article" date="2022" name="Res Sq">
        <title>Evolution of multicellular longitudinally dividing oral cavity symbionts (Neisseriaceae).</title>
        <authorList>
            <person name="Nyongesa S."/>
            <person name="Weber P."/>
            <person name="Bernet E."/>
            <person name="Pullido F."/>
            <person name="Nieckarz M."/>
            <person name="Delaby M."/>
            <person name="Nieves C."/>
            <person name="Viehboeck T."/>
            <person name="Krause N."/>
            <person name="Rivera-Millot A."/>
            <person name="Nakamura A."/>
            <person name="Vischer N."/>
            <person name="VanNieuwenhze M."/>
            <person name="Brun Y."/>
            <person name="Cava F."/>
            <person name="Bulgheresi S."/>
            <person name="Veyrier F."/>
        </authorList>
    </citation>
    <scope>NUCLEOTIDE SEQUENCE [LARGE SCALE GENOMIC DNA]</scope>
    <source>
        <strain evidence="7 8">CCUG 63373m</strain>
    </source>
</reference>
<evidence type="ECO:0000256" key="3">
    <source>
        <dbReference type="ARBA" id="ARBA00022913"/>
    </source>
</evidence>
<evidence type="ECO:0000256" key="5">
    <source>
        <dbReference type="SAM" id="SignalP"/>
    </source>
</evidence>
<evidence type="ECO:0000256" key="2">
    <source>
        <dbReference type="ARBA" id="ARBA00022656"/>
    </source>
</evidence>
<dbReference type="Pfam" id="PF04829">
    <property type="entry name" value="PT-VENN"/>
    <property type="match status" value="1"/>
</dbReference>
<evidence type="ECO:0000313" key="8">
    <source>
        <dbReference type="Proteomes" id="UP000829817"/>
    </source>
</evidence>
<feature type="chain" id="PRO_5045149773" evidence="5">
    <location>
        <begin position="25"/>
        <end position="174"/>
    </location>
</feature>
<accession>A0ABY4DR03</accession>
<evidence type="ECO:0000256" key="1">
    <source>
        <dbReference type="ARBA" id="ARBA00004219"/>
    </source>
</evidence>
<dbReference type="Proteomes" id="UP000829817">
    <property type="component" value="Chromosome"/>
</dbReference>
<dbReference type="InterPro" id="IPR006914">
    <property type="entry name" value="VENN_dom"/>
</dbReference>
<dbReference type="EMBL" id="CP091508">
    <property type="protein sequence ID" value="UOO81482.1"/>
    <property type="molecule type" value="Genomic_DNA"/>
</dbReference>
<evidence type="ECO:0000259" key="6">
    <source>
        <dbReference type="Pfam" id="PF04829"/>
    </source>
</evidence>
<protein>
    <submittedName>
        <fullName evidence="7">VENN motif pre-toxin domain-containing protein</fullName>
    </submittedName>
</protein>
<organism evidence="7 8">
    <name type="scientific">Uruburuella testudinis</name>
    <dbReference type="NCBI Taxonomy" id="1282863"/>
    <lineage>
        <taxon>Bacteria</taxon>
        <taxon>Pseudomonadati</taxon>
        <taxon>Pseudomonadota</taxon>
        <taxon>Betaproteobacteria</taxon>
        <taxon>Neisseriales</taxon>
        <taxon>Neisseriaceae</taxon>
        <taxon>Uruburuella</taxon>
    </lineage>
</organism>
<evidence type="ECO:0000313" key="7">
    <source>
        <dbReference type="EMBL" id="UOO81482.1"/>
    </source>
</evidence>
<name>A0ABY4DR03_9NEIS</name>
<keyword evidence="2" id="KW-0800">Toxin</keyword>
<keyword evidence="3" id="KW-1266">Target cell cytoplasm</keyword>